<keyword evidence="3" id="KW-1185">Reference proteome</keyword>
<reference evidence="2 3" key="1">
    <citation type="submission" date="2023-09" db="EMBL/GenBank/DDBJ databases">
        <title>Multi-omics analysis of a traditional fermented food reveals byproduct-associated fungal strains for waste-to-food upcycling.</title>
        <authorList>
            <consortium name="Lawrence Berkeley National Laboratory"/>
            <person name="Rekdal V.M."/>
            <person name="Villalobos-Escobedo J.M."/>
            <person name="Rodriguez-Valeron N."/>
            <person name="Garcia M.O."/>
            <person name="Vasquez D.P."/>
            <person name="Damayanti I."/>
            <person name="Sorensen P.M."/>
            <person name="Baidoo E.E."/>
            <person name="De Carvalho A.C."/>
            <person name="Riley R."/>
            <person name="Lipzen A."/>
            <person name="He G."/>
            <person name="Yan M."/>
            <person name="Haridas S."/>
            <person name="Daum C."/>
            <person name="Yoshinaga Y."/>
            <person name="Ng V."/>
            <person name="Grigoriev I.V."/>
            <person name="Munk R."/>
            <person name="Nuraida L."/>
            <person name="Wijaya C.H."/>
            <person name="Morales P.-C."/>
            <person name="Keasling J.D."/>
        </authorList>
    </citation>
    <scope>NUCLEOTIDE SEQUENCE [LARGE SCALE GENOMIC DNA]</scope>
    <source>
        <strain evidence="2 3">FGSC 2613</strain>
    </source>
</reference>
<protein>
    <recommendedName>
        <fullName evidence="4">Secreted protein</fullName>
    </recommendedName>
</protein>
<evidence type="ECO:0000313" key="3">
    <source>
        <dbReference type="Proteomes" id="UP001451303"/>
    </source>
</evidence>
<evidence type="ECO:0000313" key="2">
    <source>
        <dbReference type="EMBL" id="KAL0473598.1"/>
    </source>
</evidence>
<organism evidence="2 3">
    <name type="scientific">Neurospora intermedia</name>
    <dbReference type="NCBI Taxonomy" id="5142"/>
    <lineage>
        <taxon>Eukaryota</taxon>
        <taxon>Fungi</taxon>
        <taxon>Dikarya</taxon>
        <taxon>Ascomycota</taxon>
        <taxon>Pezizomycotina</taxon>
        <taxon>Sordariomycetes</taxon>
        <taxon>Sordariomycetidae</taxon>
        <taxon>Sordariales</taxon>
        <taxon>Sordariaceae</taxon>
        <taxon>Neurospora</taxon>
    </lineage>
</organism>
<comment type="caution">
    <text evidence="2">The sequence shown here is derived from an EMBL/GenBank/DDBJ whole genome shotgun (WGS) entry which is preliminary data.</text>
</comment>
<accession>A0ABR3DNX1</accession>
<feature type="chain" id="PRO_5047364667" description="Secreted protein" evidence="1">
    <location>
        <begin position="20"/>
        <end position="100"/>
    </location>
</feature>
<evidence type="ECO:0000256" key="1">
    <source>
        <dbReference type="SAM" id="SignalP"/>
    </source>
</evidence>
<sequence>MLSSFQLSLFQLLAQPWCSLFLASNVDRQCRTFRMKGIAAYSAITHTPLEYHTIVMSYHCSPNAARHAIVCPQYGHIYGSSSLSPCSSPSPSWIALSPSS</sequence>
<feature type="signal peptide" evidence="1">
    <location>
        <begin position="1"/>
        <end position="19"/>
    </location>
</feature>
<dbReference type="EMBL" id="JAVLET010000002">
    <property type="protein sequence ID" value="KAL0473598.1"/>
    <property type="molecule type" value="Genomic_DNA"/>
</dbReference>
<proteinExistence type="predicted"/>
<keyword evidence="1" id="KW-0732">Signal</keyword>
<dbReference type="Proteomes" id="UP001451303">
    <property type="component" value="Unassembled WGS sequence"/>
</dbReference>
<evidence type="ECO:0008006" key="4">
    <source>
        <dbReference type="Google" id="ProtNLM"/>
    </source>
</evidence>
<name>A0ABR3DNX1_NEUIN</name>
<gene>
    <name evidence="2" type="ORF">QR685DRAFT_434643</name>
</gene>